<dbReference type="EC" id="3.2.1.-" evidence="2"/>
<gene>
    <name evidence="2" type="ORF">ACERK3_14810</name>
</gene>
<dbReference type="CDD" id="cd15482">
    <property type="entry name" value="Sialidase_non-viral"/>
    <property type="match status" value="1"/>
</dbReference>
<dbReference type="InterPro" id="IPR036278">
    <property type="entry name" value="Sialidase_sf"/>
</dbReference>
<evidence type="ECO:0000259" key="1">
    <source>
        <dbReference type="Pfam" id="PF13088"/>
    </source>
</evidence>
<accession>A0ABV4UB53</accession>
<proteinExistence type="predicted"/>
<dbReference type="GO" id="GO:0016798">
    <property type="term" value="F:hydrolase activity, acting on glycosyl bonds"/>
    <property type="evidence" value="ECO:0007669"/>
    <property type="project" value="UniProtKB-KW"/>
</dbReference>
<feature type="domain" description="Sialidase" evidence="1">
    <location>
        <begin position="61"/>
        <end position="320"/>
    </location>
</feature>
<name>A0ABV4UB53_9BACT</name>
<keyword evidence="3" id="KW-1185">Reference proteome</keyword>
<dbReference type="PANTHER" id="PTHR43752">
    <property type="entry name" value="BNR/ASP-BOX REPEAT FAMILY PROTEIN"/>
    <property type="match status" value="1"/>
</dbReference>
<protein>
    <submittedName>
        <fullName evidence="2">Sialidase family protein</fullName>
        <ecNumber evidence="2">3.2.1.-</ecNumber>
    </submittedName>
</protein>
<dbReference type="SUPFAM" id="SSF50939">
    <property type="entry name" value="Sialidases"/>
    <property type="match status" value="1"/>
</dbReference>
<comment type="caution">
    <text evidence="2">The sequence shown here is derived from an EMBL/GenBank/DDBJ whole genome shotgun (WGS) entry which is preliminary data.</text>
</comment>
<dbReference type="RefSeq" id="WP_425346477.1">
    <property type="nucleotide sequence ID" value="NZ_JBGUBD010000009.1"/>
</dbReference>
<organism evidence="2 3">
    <name type="scientific">Natronomicrosphaera hydrolytica</name>
    <dbReference type="NCBI Taxonomy" id="3242702"/>
    <lineage>
        <taxon>Bacteria</taxon>
        <taxon>Pseudomonadati</taxon>
        <taxon>Planctomycetota</taxon>
        <taxon>Phycisphaerae</taxon>
        <taxon>Phycisphaerales</taxon>
        <taxon>Phycisphaeraceae</taxon>
        <taxon>Natronomicrosphaera</taxon>
    </lineage>
</organism>
<keyword evidence="2" id="KW-0378">Hydrolase</keyword>
<keyword evidence="2" id="KW-0326">Glycosidase</keyword>
<dbReference type="Pfam" id="PF13088">
    <property type="entry name" value="BNR_2"/>
    <property type="match status" value="1"/>
</dbReference>
<sequence length="371" mass="40900">MHTPESENGRLITTVAASSVTWPRNSEGDVVELADGRLLLIYMEFGDTGSDFSTTRIVAVESSDGGCSWARHRVVTETAPGDVNVYSPNLIRASDGGILLIFMRRHSRSPLATTQYIWKSTDEGEHFAPYAEISGDAVYSLCNAVVKRLRTGRLVLPVVTVLQAIEGKPFAGAVLYSDDDGLTWREAEQRIQLPMRGVMEPHVEESSDGRLLMVMRSQLGSLFMSDSADGGVTWSKPQTTGLRSPESCPELARIPGTGDLLMIWNNSPYDPQFASHYGKRSPLTAAVSTDDGRTWSHVHDIEDDPTRAFSNPGCRFTADGRAVINYWTCPYKPEWSMQGMIDLRVAVIDTAWFYEGISAALRGTESAHFQL</sequence>
<dbReference type="EMBL" id="JBGUBD010000009">
    <property type="protein sequence ID" value="MFA9479558.1"/>
    <property type="molecule type" value="Genomic_DNA"/>
</dbReference>
<evidence type="ECO:0000313" key="3">
    <source>
        <dbReference type="Proteomes" id="UP001575105"/>
    </source>
</evidence>
<reference evidence="2 3" key="1">
    <citation type="submission" date="2024-08" db="EMBL/GenBank/DDBJ databases">
        <title>Whole-genome sequencing of halo(alkali)philic microorganisms from hypersaline lakes.</title>
        <authorList>
            <person name="Sorokin D.Y."/>
            <person name="Merkel A.Y."/>
            <person name="Messina E."/>
            <person name="Yakimov M."/>
        </authorList>
    </citation>
    <scope>NUCLEOTIDE SEQUENCE [LARGE SCALE GENOMIC DNA]</scope>
    <source>
        <strain evidence="2 3">AB-hyl4</strain>
    </source>
</reference>
<evidence type="ECO:0000313" key="2">
    <source>
        <dbReference type="EMBL" id="MFA9479558.1"/>
    </source>
</evidence>
<dbReference type="InterPro" id="IPR011040">
    <property type="entry name" value="Sialidase"/>
</dbReference>
<dbReference type="PANTHER" id="PTHR43752:SF2">
    <property type="entry name" value="BNR_ASP-BOX REPEAT FAMILY PROTEIN"/>
    <property type="match status" value="1"/>
</dbReference>
<dbReference type="Gene3D" id="2.120.10.10">
    <property type="match status" value="2"/>
</dbReference>
<dbReference type="Proteomes" id="UP001575105">
    <property type="component" value="Unassembled WGS sequence"/>
</dbReference>